<reference evidence="2" key="1">
    <citation type="journal article" date="2014" name="Int. J. Syst. Evol. Microbiol.">
        <title>Complete genome sequence of Corynebacterium casei LMG S-19264T (=DSM 44701T), isolated from a smear-ripened cheese.</title>
        <authorList>
            <consortium name="US DOE Joint Genome Institute (JGI-PGF)"/>
            <person name="Walter F."/>
            <person name="Albersmeier A."/>
            <person name="Kalinowski J."/>
            <person name="Ruckert C."/>
        </authorList>
    </citation>
    <scope>NUCLEOTIDE SEQUENCE</scope>
    <source>
        <strain evidence="2">NBRC 108769</strain>
    </source>
</reference>
<evidence type="ECO:0000256" key="1">
    <source>
        <dbReference type="SAM" id="Phobius"/>
    </source>
</evidence>
<dbReference type="AlphaFoldDB" id="A0AA37SSM3"/>
<feature type="transmembrane region" description="Helical" evidence="1">
    <location>
        <begin position="1047"/>
        <end position="1069"/>
    </location>
</feature>
<dbReference type="SUPFAM" id="SSF82714">
    <property type="entry name" value="Multidrug efflux transporter AcrB TolC docking domain, DN and DC subdomains"/>
    <property type="match status" value="2"/>
</dbReference>
<feature type="transmembrane region" description="Helical" evidence="1">
    <location>
        <begin position="957"/>
        <end position="977"/>
    </location>
</feature>
<feature type="transmembrane region" description="Helical" evidence="1">
    <location>
        <begin position="885"/>
        <end position="905"/>
    </location>
</feature>
<dbReference type="PANTHER" id="PTHR32063">
    <property type="match status" value="1"/>
</dbReference>
<proteinExistence type="predicted"/>
<feature type="transmembrane region" description="Helical" evidence="1">
    <location>
        <begin position="524"/>
        <end position="546"/>
    </location>
</feature>
<keyword evidence="1" id="KW-0812">Transmembrane</keyword>
<dbReference type="Proteomes" id="UP001156666">
    <property type="component" value="Unassembled WGS sequence"/>
</dbReference>
<dbReference type="Gene3D" id="1.20.1640.10">
    <property type="entry name" value="Multidrug efflux transporter AcrB transmembrane domain"/>
    <property type="match status" value="2"/>
</dbReference>
<dbReference type="SUPFAM" id="SSF82866">
    <property type="entry name" value="Multidrug efflux transporter AcrB transmembrane domain"/>
    <property type="match status" value="2"/>
</dbReference>
<dbReference type="Pfam" id="PF00873">
    <property type="entry name" value="ACR_tran"/>
    <property type="match status" value="1"/>
</dbReference>
<feature type="transmembrane region" description="Helical" evidence="1">
    <location>
        <begin position="459"/>
        <end position="481"/>
    </location>
</feature>
<feature type="transmembrane region" description="Helical" evidence="1">
    <location>
        <begin position="426"/>
        <end position="447"/>
    </location>
</feature>
<evidence type="ECO:0000313" key="3">
    <source>
        <dbReference type="Proteomes" id="UP001156666"/>
    </source>
</evidence>
<feature type="transmembrane region" description="Helical" evidence="1">
    <location>
        <begin position="989"/>
        <end position="1014"/>
    </location>
</feature>
<feature type="transmembrane region" description="Helical" evidence="1">
    <location>
        <begin position="384"/>
        <end position="406"/>
    </location>
</feature>
<keyword evidence="1" id="KW-1133">Transmembrane helix</keyword>
<dbReference type="GO" id="GO:0005886">
    <property type="term" value="C:plasma membrane"/>
    <property type="evidence" value="ECO:0007669"/>
    <property type="project" value="TreeGrafter"/>
</dbReference>
<organism evidence="2 3">
    <name type="scientific">Portibacter lacus</name>
    <dbReference type="NCBI Taxonomy" id="1099794"/>
    <lineage>
        <taxon>Bacteria</taxon>
        <taxon>Pseudomonadati</taxon>
        <taxon>Bacteroidota</taxon>
        <taxon>Saprospiria</taxon>
        <taxon>Saprospirales</taxon>
        <taxon>Haliscomenobacteraceae</taxon>
        <taxon>Portibacter</taxon>
    </lineage>
</organism>
<dbReference type="PRINTS" id="PR00702">
    <property type="entry name" value="ACRIFLAVINRP"/>
</dbReference>
<dbReference type="GO" id="GO:0042910">
    <property type="term" value="F:xenobiotic transmembrane transporter activity"/>
    <property type="evidence" value="ECO:0007669"/>
    <property type="project" value="TreeGrafter"/>
</dbReference>
<feature type="transmembrane region" description="Helical" evidence="1">
    <location>
        <begin position="912"/>
        <end position="937"/>
    </location>
</feature>
<dbReference type="Gene3D" id="3.30.2090.10">
    <property type="entry name" value="Multidrug efflux transporter AcrB TolC docking domain, DN and DC subdomains"/>
    <property type="match status" value="2"/>
</dbReference>
<dbReference type="EMBL" id="BSOH01000023">
    <property type="protein sequence ID" value="GLR18799.1"/>
    <property type="molecule type" value="Genomic_DNA"/>
</dbReference>
<dbReference type="Gene3D" id="3.30.70.1430">
    <property type="entry name" value="Multidrug efflux transporter AcrB pore domain"/>
    <property type="match status" value="2"/>
</dbReference>
<feature type="transmembrane region" description="Helical" evidence="1">
    <location>
        <begin position="355"/>
        <end position="377"/>
    </location>
</feature>
<dbReference type="Gene3D" id="3.30.70.1440">
    <property type="entry name" value="Multidrug efflux transporter AcrB pore domain"/>
    <property type="match status" value="1"/>
</dbReference>
<protein>
    <submittedName>
        <fullName evidence="2">Multidrug transporter AcrB</fullName>
    </submittedName>
</protein>
<keyword evidence="3" id="KW-1185">Reference proteome</keyword>
<feature type="transmembrane region" description="Helical" evidence="1">
    <location>
        <begin position="862"/>
        <end position="879"/>
    </location>
</feature>
<dbReference type="Gene3D" id="3.30.70.1320">
    <property type="entry name" value="Multidrug efflux transporter AcrB pore domain like"/>
    <property type="match status" value="1"/>
</dbReference>
<dbReference type="InterPro" id="IPR001036">
    <property type="entry name" value="Acrflvin-R"/>
</dbReference>
<sequence length="1076" mass="118842">MRSVIDYFIKNEIAGNILMILIFIVGLFGLNQMKTTFFPEVASRIISIQAIYPGSSPDEVEEGIVSKIEENLKGLTGIERVTSVSSENSANITVEVLKGFDTETILQDVKNAIDRVSSFPVDMEPLIVYKQENLGFAINFAISGDVPLKTLKQIARQAEDDIRALDDVSKVTLAGFPDEEIEITFREEDLRANNITFAEAATRIRQTNLEITGGTIKTNTEELLIRANNKEYTASALQDIVIKTNQDGGVIRLYQIADVQDRWADSPQRTYVDGNPAVVVNVQNTLEEDMLDVTDKVKVYLEEFAIKFPEVKATVLRDGSVTLRQRIDLLTTNGVTGFIIVLLLLAMFLHYRLAFWVALAIPISFAGMFLFASMIGITINVISLFGMIIVIGILVDDGIVIAENIYQHYEDGEPAFKAALNGTMEVLPAVFSAILTTVIAFSAFFFIDGRLGDIFREMAIVVIFSLVFSLIEGALILPAHIAHSKALSKDRKPNLVMRSLDKMMVFLKDNLYGPVLNWAVKFNWPTLAICFAGLFIVGGAFMGGMIKSTFFPVIPRENFQVQLKMAAGTREDITLEIMNSIENAILEVNQELKDEYFNGEINPIENIQKTIGPTSYQADLNVSLLEGETRGDVSAGMIIAKIREKVGPLPMVETFTFGSGSPFGKPLSLSLLGDDGDQLTEAVKAVKASLEKIPDLKDIVDNNQEGLKEIELELKPKAYNLGFTLNDIIGQVRQGFFGAEAQRIQRGEDEVRIWVRYGEEDRSDISDLADMRIRTSTGQSIPLRDLADFKTERGIVNINRIEGSREVRIEGDVANDEVSISDITSDVKNVILPQVLRDFPGVVASFEGQEREQAKTMDSMKLVMPIILLMMFFVIVLTFKSVSQALIVFSLLPFGFIGVGVGHYIHGLPISLFSILGVIALVGIFVNDALVFITAFNERIKAGVPHVQAVIETGKSRFRPILLTSITTIAGLAPLILEKSFQAQFLIPMAISVAYGLLFGTFILLVLIPALLMITNRIKRTAMQAYGGEKVSRESVEPAYPGKESNFLVYLIAGLIAIFLFGALVYGLFQFSSVFA</sequence>
<comment type="caution">
    <text evidence="2">The sequence shown here is derived from an EMBL/GenBank/DDBJ whole genome shotgun (WGS) entry which is preliminary data.</text>
</comment>
<gene>
    <name evidence="2" type="ORF">GCM10007940_34150</name>
</gene>
<evidence type="ECO:0000313" key="2">
    <source>
        <dbReference type="EMBL" id="GLR18799.1"/>
    </source>
</evidence>
<accession>A0AA37SSM3</accession>
<feature type="transmembrane region" description="Helical" evidence="1">
    <location>
        <begin position="13"/>
        <end position="30"/>
    </location>
</feature>
<name>A0AA37SSM3_9BACT</name>
<dbReference type="PANTHER" id="PTHR32063:SF33">
    <property type="entry name" value="RND SUPERFAMILY EFFLUX PUMP PERMEASE COMPONENT"/>
    <property type="match status" value="1"/>
</dbReference>
<dbReference type="SUPFAM" id="SSF82693">
    <property type="entry name" value="Multidrug efflux transporter AcrB pore domain, PN1, PN2, PC1 and PC2 subdomains"/>
    <property type="match status" value="2"/>
</dbReference>
<dbReference type="RefSeq" id="WP_235292746.1">
    <property type="nucleotide sequence ID" value="NZ_BSOH01000023.1"/>
</dbReference>
<reference evidence="2" key="2">
    <citation type="submission" date="2023-01" db="EMBL/GenBank/DDBJ databases">
        <title>Draft genome sequence of Portibacter lacus strain NBRC 108769.</title>
        <authorList>
            <person name="Sun Q."/>
            <person name="Mori K."/>
        </authorList>
    </citation>
    <scope>NUCLEOTIDE SEQUENCE</scope>
    <source>
        <strain evidence="2">NBRC 108769</strain>
    </source>
</reference>
<keyword evidence="1" id="KW-0472">Membrane</keyword>
<feature type="transmembrane region" description="Helical" evidence="1">
    <location>
        <begin position="327"/>
        <end position="349"/>
    </location>
</feature>
<dbReference type="InterPro" id="IPR027463">
    <property type="entry name" value="AcrB_DN_DC_subdom"/>
</dbReference>